<dbReference type="EMBL" id="FNXT01000802">
    <property type="protein sequence ID" value="SZX67509.1"/>
    <property type="molecule type" value="Genomic_DNA"/>
</dbReference>
<keyword evidence="3" id="KW-0446">Lipid-binding</keyword>
<dbReference type="GO" id="GO:0005496">
    <property type="term" value="F:steroid binding"/>
    <property type="evidence" value="ECO:0007669"/>
    <property type="project" value="UniProtKB-KW"/>
</dbReference>
<evidence type="ECO:0000256" key="1">
    <source>
        <dbReference type="ARBA" id="ARBA00004240"/>
    </source>
</evidence>
<dbReference type="SUPFAM" id="SSF55856">
    <property type="entry name" value="Cytochrome b5-like heme/steroid binding domain"/>
    <property type="match status" value="2"/>
</dbReference>
<proteinExistence type="inferred from homology"/>
<evidence type="ECO:0000256" key="3">
    <source>
        <dbReference type="ARBA" id="ARBA00022665"/>
    </source>
</evidence>
<evidence type="ECO:0000256" key="2">
    <source>
        <dbReference type="ARBA" id="ARBA00022617"/>
    </source>
</evidence>
<dbReference type="AlphaFoldDB" id="A0A383VRN7"/>
<protein>
    <recommendedName>
        <fullName evidence="8">Cytochrome b5 heme-binding domain-containing protein</fullName>
    </recommendedName>
</protein>
<evidence type="ECO:0000313" key="10">
    <source>
        <dbReference type="Proteomes" id="UP000256970"/>
    </source>
</evidence>
<evidence type="ECO:0000259" key="8">
    <source>
        <dbReference type="SMART" id="SM01117"/>
    </source>
</evidence>
<reference evidence="9 10" key="1">
    <citation type="submission" date="2016-10" db="EMBL/GenBank/DDBJ databases">
        <authorList>
            <person name="Cai Z."/>
        </authorList>
    </citation>
    <scope>NUCLEOTIDE SEQUENCE [LARGE SCALE GENOMIC DNA]</scope>
</reference>
<comment type="subcellular location">
    <subcellularLocation>
        <location evidence="1">Endoplasmic reticulum</location>
    </subcellularLocation>
</comment>
<keyword evidence="6" id="KW-0408">Iron</keyword>
<dbReference type="GO" id="GO:0016020">
    <property type="term" value="C:membrane"/>
    <property type="evidence" value="ECO:0007669"/>
    <property type="project" value="TreeGrafter"/>
</dbReference>
<keyword evidence="4" id="KW-0479">Metal-binding</keyword>
<gene>
    <name evidence="9" type="ORF">BQ4739_LOCUS7898</name>
</gene>
<feature type="domain" description="Cytochrome b5 heme-binding" evidence="8">
    <location>
        <begin position="41"/>
        <end position="137"/>
    </location>
</feature>
<dbReference type="PANTHER" id="PTHR10281">
    <property type="entry name" value="MEMBRANE-ASSOCIATED PROGESTERONE RECEPTOR COMPONENT-RELATED"/>
    <property type="match status" value="1"/>
</dbReference>
<dbReference type="GO" id="GO:0046872">
    <property type="term" value="F:metal ion binding"/>
    <property type="evidence" value="ECO:0007669"/>
    <property type="project" value="UniProtKB-KW"/>
</dbReference>
<dbReference type="PANTHER" id="PTHR10281:SF72">
    <property type="entry name" value="NEUDESIN"/>
    <property type="match status" value="1"/>
</dbReference>
<organism evidence="9 10">
    <name type="scientific">Tetradesmus obliquus</name>
    <name type="common">Green alga</name>
    <name type="synonym">Acutodesmus obliquus</name>
    <dbReference type="NCBI Taxonomy" id="3088"/>
    <lineage>
        <taxon>Eukaryota</taxon>
        <taxon>Viridiplantae</taxon>
        <taxon>Chlorophyta</taxon>
        <taxon>core chlorophytes</taxon>
        <taxon>Chlorophyceae</taxon>
        <taxon>CS clade</taxon>
        <taxon>Sphaeropleales</taxon>
        <taxon>Scenedesmaceae</taxon>
        <taxon>Tetradesmus</taxon>
    </lineage>
</organism>
<evidence type="ECO:0000256" key="5">
    <source>
        <dbReference type="ARBA" id="ARBA00022824"/>
    </source>
</evidence>
<evidence type="ECO:0000256" key="6">
    <source>
        <dbReference type="ARBA" id="ARBA00023004"/>
    </source>
</evidence>
<keyword evidence="3" id="KW-0754">Steroid-binding</keyword>
<dbReference type="Pfam" id="PF00173">
    <property type="entry name" value="Cyt-b5"/>
    <property type="match status" value="2"/>
</dbReference>
<dbReference type="Proteomes" id="UP000256970">
    <property type="component" value="Unassembled WGS sequence"/>
</dbReference>
<evidence type="ECO:0000313" key="9">
    <source>
        <dbReference type="EMBL" id="SZX67509.1"/>
    </source>
</evidence>
<dbReference type="Gene3D" id="3.10.120.10">
    <property type="entry name" value="Cytochrome b5-like heme/steroid binding domain"/>
    <property type="match status" value="2"/>
</dbReference>
<dbReference type="InterPro" id="IPR050577">
    <property type="entry name" value="MAPR/NEUFC/NENF-like"/>
</dbReference>
<dbReference type="GO" id="GO:0005783">
    <property type="term" value="C:endoplasmic reticulum"/>
    <property type="evidence" value="ECO:0007669"/>
    <property type="project" value="UniProtKB-SubCell"/>
</dbReference>
<comment type="similarity">
    <text evidence="7">Belongs to the cytochrome b5 family. MAPR subfamily.</text>
</comment>
<keyword evidence="5" id="KW-0256">Endoplasmic reticulum</keyword>
<dbReference type="SMART" id="SM01117">
    <property type="entry name" value="Cyt-b5"/>
    <property type="match status" value="2"/>
</dbReference>
<dbReference type="InterPro" id="IPR001199">
    <property type="entry name" value="Cyt_B5-like_heme/steroid-bd"/>
</dbReference>
<dbReference type="STRING" id="3088.A0A383VRN7"/>
<keyword evidence="2" id="KW-0349">Heme</keyword>
<evidence type="ECO:0000256" key="4">
    <source>
        <dbReference type="ARBA" id="ARBA00022723"/>
    </source>
</evidence>
<name>A0A383VRN7_TETOB</name>
<evidence type="ECO:0000256" key="7">
    <source>
        <dbReference type="ARBA" id="ARBA00038357"/>
    </source>
</evidence>
<feature type="domain" description="Cytochrome b5 heme-binding" evidence="8">
    <location>
        <begin position="142"/>
        <end position="237"/>
    </location>
</feature>
<sequence>MDWVAIVGGLIIAYLLHSIYKAWRESRAPPPEPTKWMVGDITELTLASHSGYDWSKPTLIAVKGVVYDVSKSNDKYGPGKQYNLYAGRECARALAKDSLDINDCTDDLDGCSEQELQRLEQQLAHIREVYDEVGKVVPMRELTLQQLAQHDGSDASLPMLLSIRGVVYDITSGKQFYGPDGIYPFAGKEVARAFALISTDVKDCCADLAGLGPVELDALREWEAKFNSKYPIVGKLVQQ</sequence>
<accession>A0A383VRN7</accession>
<keyword evidence="10" id="KW-1185">Reference proteome</keyword>
<dbReference type="InterPro" id="IPR036400">
    <property type="entry name" value="Cyt_B5-like_heme/steroid_sf"/>
</dbReference>